<feature type="zinc finger region" description="C3H1-type" evidence="1">
    <location>
        <begin position="170"/>
        <end position="195"/>
    </location>
</feature>
<gene>
    <name evidence="3" type="ORF">BEWA_052340</name>
</gene>
<dbReference type="InterPro" id="IPR000571">
    <property type="entry name" value="Znf_CCCH"/>
</dbReference>
<dbReference type="EMBL" id="ACOU01000003">
    <property type="protein sequence ID" value="EKX73179.1"/>
    <property type="molecule type" value="Genomic_DNA"/>
</dbReference>
<dbReference type="AlphaFoldDB" id="L1LD21"/>
<keyword evidence="1" id="KW-0863">Zinc-finger</keyword>
<reference evidence="3 4" key="1">
    <citation type="journal article" date="2012" name="BMC Genomics">
        <title>Comparative genomic analysis and phylogenetic position of Theileria equi.</title>
        <authorList>
            <person name="Kappmeyer L.S."/>
            <person name="Thiagarajan M."/>
            <person name="Herndon D.R."/>
            <person name="Ramsay J.D."/>
            <person name="Caler E."/>
            <person name="Djikeng A."/>
            <person name="Gillespie J.J."/>
            <person name="Lau A.O."/>
            <person name="Roalson E.H."/>
            <person name="Silva J.C."/>
            <person name="Silva M.G."/>
            <person name="Suarez C.E."/>
            <person name="Ueti M.W."/>
            <person name="Nene V.M."/>
            <person name="Mealey R.H."/>
            <person name="Knowles D.P."/>
            <person name="Brayton K.A."/>
        </authorList>
    </citation>
    <scope>NUCLEOTIDE SEQUENCE [LARGE SCALE GENOMIC DNA]</scope>
    <source>
        <strain evidence="3 4">WA</strain>
    </source>
</reference>
<dbReference type="VEuPathDB" id="PiroplasmaDB:BEWA_052340"/>
<protein>
    <recommendedName>
        <fullName evidence="2">C3H1-type domain-containing protein</fullName>
    </recommendedName>
</protein>
<dbReference type="KEGG" id="beq:BEWA_052340"/>
<sequence length="226" mass="25898">MESNRFNDTSNVEDVIINTANLTTSQINALDQLLQFQCERLERKLVTLRNKRKSLIDGEIVHVSLNELVSRELIEAAEKLASKNPFIDQDEITRIINNINSRGDGKHVKFTNHFGYDDECLVDYAERHELSDFFTERGSKKFTATSNSSSYLELSGEVQLILHAQGNCKPCAFFYNKKKGCRNGPNCGFCHHEDHALCSLKQWKRQQKMVAVCFIMSLLYSCHNDN</sequence>
<dbReference type="OrthoDB" id="435819at2759"/>
<keyword evidence="1" id="KW-0862">Zinc</keyword>
<feature type="domain" description="C3H1-type" evidence="2">
    <location>
        <begin position="170"/>
        <end position="195"/>
    </location>
</feature>
<dbReference type="GO" id="GO:0008270">
    <property type="term" value="F:zinc ion binding"/>
    <property type="evidence" value="ECO:0007669"/>
    <property type="project" value="UniProtKB-KW"/>
</dbReference>
<comment type="caution">
    <text evidence="3">The sequence shown here is derived from an EMBL/GenBank/DDBJ whole genome shotgun (WGS) entry which is preliminary data.</text>
</comment>
<keyword evidence="4" id="KW-1185">Reference proteome</keyword>
<dbReference type="Proteomes" id="UP000031512">
    <property type="component" value="Unassembled WGS sequence"/>
</dbReference>
<dbReference type="RefSeq" id="XP_004832631.1">
    <property type="nucleotide sequence ID" value="XM_004832574.1"/>
</dbReference>
<accession>L1LD21</accession>
<evidence type="ECO:0000313" key="4">
    <source>
        <dbReference type="Proteomes" id="UP000031512"/>
    </source>
</evidence>
<evidence type="ECO:0000256" key="1">
    <source>
        <dbReference type="PROSITE-ProRule" id="PRU00723"/>
    </source>
</evidence>
<dbReference type="PROSITE" id="PS50103">
    <property type="entry name" value="ZF_C3H1"/>
    <property type="match status" value="1"/>
</dbReference>
<dbReference type="GeneID" id="15802786"/>
<proteinExistence type="predicted"/>
<keyword evidence="1" id="KW-0479">Metal-binding</keyword>
<evidence type="ECO:0000259" key="2">
    <source>
        <dbReference type="PROSITE" id="PS50103"/>
    </source>
</evidence>
<dbReference type="eggNOG" id="ENOG502SXJI">
    <property type="taxonomic scope" value="Eukaryota"/>
</dbReference>
<organism evidence="3 4">
    <name type="scientific">Theileria equi strain WA</name>
    <dbReference type="NCBI Taxonomy" id="1537102"/>
    <lineage>
        <taxon>Eukaryota</taxon>
        <taxon>Sar</taxon>
        <taxon>Alveolata</taxon>
        <taxon>Apicomplexa</taxon>
        <taxon>Aconoidasida</taxon>
        <taxon>Piroplasmida</taxon>
        <taxon>Theileriidae</taxon>
        <taxon>Theileria</taxon>
    </lineage>
</organism>
<name>L1LD21_THEEQ</name>
<evidence type="ECO:0000313" key="3">
    <source>
        <dbReference type="EMBL" id="EKX73179.1"/>
    </source>
</evidence>